<dbReference type="PANTHER" id="PTHR37042">
    <property type="entry name" value="OUTER MEMBRANE PROTEIN RV1973"/>
    <property type="match status" value="1"/>
</dbReference>
<keyword evidence="4" id="KW-0812">Transmembrane</keyword>
<feature type="region of interest" description="Disordered" evidence="3">
    <location>
        <begin position="1"/>
        <end position="41"/>
    </location>
</feature>
<dbReference type="EMBL" id="BAABLO010000001">
    <property type="protein sequence ID" value="GAA4708660.1"/>
    <property type="molecule type" value="Genomic_DNA"/>
</dbReference>
<keyword evidence="6" id="KW-1185">Reference proteome</keyword>
<evidence type="ECO:0008006" key="7">
    <source>
        <dbReference type="Google" id="ProtNLM"/>
    </source>
</evidence>
<evidence type="ECO:0000256" key="1">
    <source>
        <dbReference type="ARBA" id="ARBA00004370"/>
    </source>
</evidence>
<evidence type="ECO:0000256" key="2">
    <source>
        <dbReference type="ARBA" id="ARBA00023136"/>
    </source>
</evidence>
<evidence type="ECO:0000256" key="3">
    <source>
        <dbReference type="SAM" id="MobiDB-lite"/>
    </source>
</evidence>
<keyword evidence="2 4" id="KW-0472">Membrane</keyword>
<feature type="transmembrane region" description="Helical" evidence="4">
    <location>
        <begin position="52"/>
        <end position="70"/>
    </location>
</feature>
<sequence length="206" mass="21756">MSTITTHAGRAVTAGSAPEGAPADTTRHQREDASPDASTPARVGVARITPRLVWALVVLALAASVALGATRGRNWYSARQTEQAHSAAVAAAKQLAVNFVTVDYTRVDADTARVRAGATGQFLKSYSTSVEELKKVLVANKTVSTVQRTEAALVSGDRDSAVALVGVVAPTKNTAVPAGETKTYRMRLELRRVGQAWKVENLEFVG</sequence>
<keyword evidence="4" id="KW-1133">Transmembrane helix</keyword>
<evidence type="ECO:0000313" key="6">
    <source>
        <dbReference type="Proteomes" id="UP001500556"/>
    </source>
</evidence>
<reference evidence="6" key="1">
    <citation type="journal article" date="2019" name="Int. J. Syst. Evol. Microbiol.">
        <title>The Global Catalogue of Microorganisms (GCM) 10K type strain sequencing project: providing services to taxonomists for standard genome sequencing and annotation.</title>
        <authorList>
            <consortium name="The Broad Institute Genomics Platform"/>
            <consortium name="The Broad Institute Genome Sequencing Center for Infectious Disease"/>
            <person name="Wu L."/>
            <person name="Ma J."/>
        </authorList>
    </citation>
    <scope>NUCLEOTIDE SEQUENCE [LARGE SCALE GENOMIC DNA]</scope>
    <source>
        <strain evidence="6">JCM 18961</strain>
    </source>
</reference>
<gene>
    <name evidence="5" type="ORF">GCM10025782_00740</name>
</gene>
<protein>
    <recommendedName>
        <fullName evidence="7">Mce-associated membrane protein</fullName>
    </recommendedName>
</protein>
<name>A0ABP8XKR8_9MICO</name>
<dbReference type="Proteomes" id="UP001500556">
    <property type="component" value="Unassembled WGS sequence"/>
</dbReference>
<comment type="subcellular location">
    <subcellularLocation>
        <location evidence="1">Membrane</location>
    </subcellularLocation>
</comment>
<dbReference type="RefSeq" id="WP_345500377.1">
    <property type="nucleotide sequence ID" value="NZ_BAABLO010000001.1"/>
</dbReference>
<proteinExistence type="predicted"/>
<comment type="caution">
    <text evidence="5">The sequence shown here is derived from an EMBL/GenBank/DDBJ whole genome shotgun (WGS) entry which is preliminary data.</text>
</comment>
<organism evidence="5 6">
    <name type="scientific">Pedococcus ginsenosidimutans</name>
    <dbReference type="NCBI Taxonomy" id="490570"/>
    <lineage>
        <taxon>Bacteria</taxon>
        <taxon>Bacillati</taxon>
        <taxon>Actinomycetota</taxon>
        <taxon>Actinomycetes</taxon>
        <taxon>Micrococcales</taxon>
        <taxon>Intrasporangiaceae</taxon>
        <taxon>Pedococcus</taxon>
    </lineage>
</organism>
<dbReference type="PANTHER" id="PTHR37042:SF4">
    <property type="entry name" value="OUTER MEMBRANE PROTEIN RV1973"/>
    <property type="match status" value="1"/>
</dbReference>
<evidence type="ECO:0000256" key="4">
    <source>
        <dbReference type="SAM" id="Phobius"/>
    </source>
</evidence>
<accession>A0ABP8XKR8</accession>
<evidence type="ECO:0000313" key="5">
    <source>
        <dbReference type="EMBL" id="GAA4708660.1"/>
    </source>
</evidence>